<comment type="caution">
    <text evidence="1">The sequence shown here is derived from an EMBL/GenBank/DDBJ whole genome shotgun (WGS) entry which is preliminary data.</text>
</comment>
<dbReference type="Proteomes" id="UP000737018">
    <property type="component" value="Unassembled WGS sequence"/>
</dbReference>
<name>A0A8J4RLI1_9ROSI</name>
<dbReference type="AlphaFoldDB" id="A0A8J4RLI1"/>
<organism evidence="1 2">
    <name type="scientific">Castanea mollissima</name>
    <name type="common">Chinese chestnut</name>
    <dbReference type="NCBI Taxonomy" id="60419"/>
    <lineage>
        <taxon>Eukaryota</taxon>
        <taxon>Viridiplantae</taxon>
        <taxon>Streptophyta</taxon>
        <taxon>Embryophyta</taxon>
        <taxon>Tracheophyta</taxon>
        <taxon>Spermatophyta</taxon>
        <taxon>Magnoliopsida</taxon>
        <taxon>eudicotyledons</taxon>
        <taxon>Gunneridae</taxon>
        <taxon>Pentapetalae</taxon>
        <taxon>rosids</taxon>
        <taxon>fabids</taxon>
        <taxon>Fagales</taxon>
        <taxon>Fagaceae</taxon>
        <taxon>Castanea</taxon>
    </lineage>
</organism>
<proteinExistence type="predicted"/>
<evidence type="ECO:0000313" key="1">
    <source>
        <dbReference type="EMBL" id="KAF3964373.1"/>
    </source>
</evidence>
<dbReference type="OrthoDB" id="1743797at2759"/>
<reference evidence="1" key="1">
    <citation type="submission" date="2020-03" db="EMBL/GenBank/DDBJ databases">
        <title>Castanea mollissima Vanexum genome sequencing.</title>
        <authorList>
            <person name="Staton M."/>
        </authorList>
    </citation>
    <scope>NUCLEOTIDE SEQUENCE</scope>
    <source>
        <tissue evidence="1">Leaf</tissue>
    </source>
</reference>
<dbReference type="EMBL" id="JRKL02001374">
    <property type="protein sequence ID" value="KAF3964373.1"/>
    <property type="molecule type" value="Genomic_DNA"/>
</dbReference>
<evidence type="ECO:0000313" key="2">
    <source>
        <dbReference type="Proteomes" id="UP000737018"/>
    </source>
</evidence>
<keyword evidence="2" id="KW-1185">Reference proteome</keyword>
<sequence>MLVVSTSENGIKILANGDGVRLLHSIENQAVVTPRVAPTTIAKGPIISNLIWCFPFNCWNKHLILVEVHRNTKAFDF</sequence>
<accession>A0A8J4RLI1</accession>
<gene>
    <name evidence="1" type="ORF">CMV_011325</name>
</gene>
<protein>
    <submittedName>
        <fullName evidence="1">Uncharacterized protein</fullName>
    </submittedName>
</protein>